<evidence type="ECO:0000256" key="2">
    <source>
        <dbReference type="SAM" id="Phobius"/>
    </source>
</evidence>
<organism evidence="3">
    <name type="scientific">Amphimedon queenslandica</name>
    <name type="common">Sponge</name>
    <dbReference type="NCBI Taxonomy" id="400682"/>
    <lineage>
        <taxon>Eukaryota</taxon>
        <taxon>Metazoa</taxon>
        <taxon>Porifera</taxon>
        <taxon>Demospongiae</taxon>
        <taxon>Heteroscleromorpha</taxon>
        <taxon>Haplosclerida</taxon>
        <taxon>Niphatidae</taxon>
        <taxon>Amphimedon</taxon>
    </lineage>
</organism>
<evidence type="ECO:0000256" key="1">
    <source>
        <dbReference type="SAM" id="MobiDB-lite"/>
    </source>
</evidence>
<protein>
    <submittedName>
        <fullName evidence="3">Uncharacterized protein</fullName>
    </submittedName>
</protein>
<dbReference type="EnsemblMetazoa" id="Aqu2.1.28079_001">
    <property type="protein sequence ID" value="Aqu2.1.28079_001"/>
    <property type="gene ID" value="Aqu2.1.28079"/>
</dbReference>
<feature type="transmembrane region" description="Helical" evidence="2">
    <location>
        <begin position="214"/>
        <end position="235"/>
    </location>
</feature>
<reference evidence="3" key="1">
    <citation type="submission" date="2017-05" db="UniProtKB">
        <authorList>
            <consortium name="EnsemblMetazoa"/>
        </authorList>
    </citation>
    <scope>IDENTIFICATION</scope>
</reference>
<sequence length="391" mass="43091">MNIKESPLPYKEVLYYSIQINSYCECVLRSTINSSYTASLSQQLMMAGQPLLYNNGHHQYPHYNGVQYPPPPAGGQYGGVYHPVPVHPPHQPPGPYYDPRYHGYNQGPPPPIPDIYRPVLPDGDDDNETDDAQRPIVNLPAAVTCPRGAVPLPKQEKVSTYICASTTCCIISILLLMVPVIPFTFCALICSIAAIKQENKMKYVSAHKKGSCALGCMIVAVPVGIGWAVVTVVPFDQEGEQQEEQQEETALVSQPTEVQETSFQPSPYPALVDELRSSSRSRYRTFSSSSRYRSIPPQRKGSAWSLCLIVSVIFGIICLIPAPICSAASLVFAVQAVEAEKQHNFRRRYTKEKWSLSCCLLSVILGTLCLAVVSLIFAAVETNKFISNTDS</sequence>
<feature type="transmembrane region" description="Helical" evidence="2">
    <location>
        <begin position="354"/>
        <end position="380"/>
    </location>
</feature>
<feature type="compositionally biased region" description="Polar residues" evidence="1">
    <location>
        <begin position="251"/>
        <end position="265"/>
    </location>
</feature>
<dbReference type="InParanoid" id="A0A1X7UKQ3"/>
<keyword evidence="2" id="KW-0812">Transmembrane</keyword>
<accession>A0A1X7UKQ3</accession>
<feature type="transmembrane region" description="Helical" evidence="2">
    <location>
        <begin position="170"/>
        <end position="194"/>
    </location>
</feature>
<feature type="transmembrane region" description="Helical" evidence="2">
    <location>
        <begin position="303"/>
        <end position="333"/>
    </location>
</feature>
<keyword evidence="2" id="KW-0472">Membrane</keyword>
<feature type="region of interest" description="Disordered" evidence="1">
    <location>
        <begin position="243"/>
        <end position="269"/>
    </location>
</feature>
<evidence type="ECO:0000313" key="3">
    <source>
        <dbReference type="EnsemblMetazoa" id="Aqu2.1.28079_001"/>
    </source>
</evidence>
<keyword evidence="2" id="KW-1133">Transmembrane helix</keyword>
<name>A0A1X7UKQ3_AMPQE</name>
<dbReference type="AlphaFoldDB" id="A0A1X7UKQ3"/>
<proteinExistence type="predicted"/>